<dbReference type="RefSeq" id="WP_203583774.1">
    <property type="nucleotide sequence ID" value="NZ_JAAAMI010000004.1"/>
</dbReference>
<evidence type="ECO:0000313" key="2">
    <source>
        <dbReference type="Proteomes" id="UP000468707"/>
    </source>
</evidence>
<sequence length="337" mass="38357">MVSNAVSFDHLIMVDSIGVTGADGVISFPLNDSISVFMMGDSFLSPVVNHKRDVNSPMINNTFILINKNNNGHEALYSGTETNPDALLKPTYGNPKEYYWPGHGFEKNGTIHVFMSRFLHGDYDWGFQFSGTDYIRMRANDFKVISQEDFPFSNQNKVHYGHSMLNDGKHIYLYGAFTDRGISSLHVARATLSAGNHLEDFKFYNGKSWDTNPMTSTALPGVNQSVPEQFSVFKYKNKYVLILMARELGGGNIFSYVADSPIGPWKNEKLLYHTKEQNNVEDKVFTYNAMAHPQYITDDRLLVSYCVNSFDVSKIHEVDTDYYRPKFLWIPLNLILD</sequence>
<dbReference type="EMBL" id="JAAAMI010000004">
    <property type="protein sequence ID" value="NDV43785.1"/>
    <property type="molecule type" value="Genomic_DNA"/>
</dbReference>
<dbReference type="SUPFAM" id="SSF75005">
    <property type="entry name" value="Arabinanase/levansucrase/invertase"/>
    <property type="match status" value="1"/>
</dbReference>
<name>A0A6I5KV15_9FLAO</name>
<dbReference type="Proteomes" id="UP000468707">
    <property type="component" value="Unassembled WGS sequence"/>
</dbReference>
<protein>
    <submittedName>
        <fullName evidence="1">DUF4185 domain-containing protein</fullName>
    </submittedName>
</protein>
<reference evidence="1 2" key="1">
    <citation type="submission" date="2020-01" db="EMBL/GenBank/DDBJ databases">
        <title>Muricauda sediminis sp.nov. 40Bstr401.</title>
        <authorList>
            <person name="Xue Z."/>
            <person name="Zhu S."/>
            <person name="Ren N."/>
            <person name="Chen T."/>
            <person name="Chen X."/>
            <person name="Chen J."/>
            <person name="Yang J."/>
        </authorList>
    </citation>
    <scope>NUCLEOTIDE SEQUENCE [LARGE SCALE GENOMIC DNA]</scope>
    <source>
        <strain evidence="1 2">40Bstr401</strain>
    </source>
</reference>
<evidence type="ECO:0000313" key="1">
    <source>
        <dbReference type="EMBL" id="NDV43785.1"/>
    </source>
</evidence>
<dbReference type="AlphaFoldDB" id="A0A6I5KV15"/>
<proteinExistence type="predicted"/>
<accession>A0A6I5KV15</accession>
<keyword evidence="2" id="KW-1185">Reference proteome</keyword>
<gene>
    <name evidence="1" type="ORF">GTK07_10655</name>
</gene>
<dbReference type="InterPro" id="IPR023296">
    <property type="entry name" value="Glyco_hydro_beta-prop_sf"/>
</dbReference>
<dbReference type="Gene3D" id="2.115.10.20">
    <property type="entry name" value="Glycosyl hydrolase domain, family 43"/>
    <property type="match status" value="1"/>
</dbReference>
<comment type="caution">
    <text evidence="1">The sequence shown here is derived from an EMBL/GenBank/DDBJ whole genome shotgun (WGS) entry which is preliminary data.</text>
</comment>
<organism evidence="1 2">
    <name type="scientific">Flagellimonas sediminis</name>
    <dbReference type="NCBI Taxonomy" id="2696468"/>
    <lineage>
        <taxon>Bacteria</taxon>
        <taxon>Pseudomonadati</taxon>
        <taxon>Bacteroidota</taxon>
        <taxon>Flavobacteriia</taxon>
        <taxon>Flavobacteriales</taxon>
        <taxon>Flavobacteriaceae</taxon>
        <taxon>Flagellimonas</taxon>
    </lineage>
</organism>